<dbReference type="InterPro" id="IPR007263">
    <property type="entry name" value="DCC1-like"/>
</dbReference>
<proteinExistence type="predicted"/>
<dbReference type="Proteomes" id="UP001179280">
    <property type="component" value="Unassembled WGS sequence"/>
</dbReference>
<protein>
    <submittedName>
        <fullName evidence="1">DCC family thiol-disulfide oxidoreductase YuxK</fullName>
    </submittedName>
</protein>
<keyword evidence="2" id="KW-1185">Reference proteome</keyword>
<name>A0ABS2SWU8_9BACI</name>
<organism evidence="1 2">
    <name type="scientific">Shouchella xiaoxiensis</name>
    <dbReference type="NCBI Taxonomy" id="766895"/>
    <lineage>
        <taxon>Bacteria</taxon>
        <taxon>Bacillati</taxon>
        <taxon>Bacillota</taxon>
        <taxon>Bacilli</taxon>
        <taxon>Bacillales</taxon>
        <taxon>Bacillaceae</taxon>
        <taxon>Shouchella</taxon>
    </lineage>
</organism>
<dbReference type="EMBL" id="JAFBCV010000011">
    <property type="protein sequence ID" value="MBM7840010.1"/>
    <property type="molecule type" value="Genomic_DNA"/>
</dbReference>
<evidence type="ECO:0000313" key="1">
    <source>
        <dbReference type="EMBL" id="MBM7840010.1"/>
    </source>
</evidence>
<gene>
    <name evidence="1" type="ORF">JOC54_003290</name>
</gene>
<comment type="caution">
    <text evidence="1">The sequence shown here is derived from an EMBL/GenBank/DDBJ whole genome shotgun (WGS) entry which is preliminary data.</text>
</comment>
<evidence type="ECO:0000313" key="2">
    <source>
        <dbReference type="Proteomes" id="UP001179280"/>
    </source>
</evidence>
<accession>A0ABS2SWU8</accession>
<reference evidence="1" key="1">
    <citation type="submission" date="2021-01" db="EMBL/GenBank/DDBJ databases">
        <title>Genomic Encyclopedia of Type Strains, Phase IV (KMG-IV): sequencing the most valuable type-strain genomes for metagenomic binning, comparative biology and taxonomic classification.</title>
        <authorList>
            <person name="Goeker M."/>
        </authorList>
    </citation>
    <scope>NUCLEOTIDE SEQUENCE</scope>
    <source>
        <strain evidence="1">DSM 21943</strain>
    </source>
</reference>
<sequence length="122" mass="14318">MSFMMANAHSVVLQKKIIRSLDWRDQINWVPVQSVSSSTKTKAHQVTGINMYEEIYVVTNKDKVAIGYRAIQEIISVLPSTSWLTWFFQLSLIEAIGHQLYQYISKKRHQWFGRLPYYEAFS</sequence>
<dbReference type="Pfam" id="PF04134">
    <property type="entry name" value="DCC1-like"/>
    <property type="match status" value="1"/>
</dbReference>